<feature type="domain" description="DDE Tnp4" evidence="3">
    <location>
        <begin position="287"/>
        <end position="443"/>
    </location>
</feature>
<evidence type="ECO:0008006" key="7">
    <source>
        <dbReference type="Google" id="ProtNLM"/>
    </source>
</evidence>
<sequence>MEYFIKFSDNGKLWLPNPRSVICSKHFVGNKRSNDPRSPSYVPSLFPKVYKKKLTDSNQADERYKRTLSRKIRTTTITEKIETDTENCFLVEKNCASQFASVGTQVGFDNCGNNNFIFSCIHEGNSASTQACIPFSFLNHLNNGSKPTPSDKTCGVDHRKSLSCLSCEAFHGFESIKNEKSLKDITGTSFSVFNILLKLMPDVNRLVVSNENALLIFLMKLKLGLTYSSLAVFFGVHRTTISRIFTDTLLTLSVKTKNLIFWPNKRTISALLPEAFKKNYPNCRCIIDCTELKVEQPNTVEQRVYMYSRYKGSYTVKFLVAITPNGMISFVSKCYGGRSSDSFITNDSGFLALLESGDEVLADKGFPGIKTTDENVVIVMPPFLHNGRFSEDEILETYNIASVRIHIERLFARLKTFGILNKLTIDYLPFIDNIVHMCCVLTNMQAPIIKQ</sequence>
<evidence type="ECO:0000313" key="5">
    <source>
        <dbReference type="EnsemblMetazoa" id="XP_008189839.1"/>
    </source>
</evidence>
<evidence type="ECO:0000256" key="2">
    <source>
        <dbReference type="ARBA" id="ARBA00022723"/>
    </source>
</evidence>
<reference evidence="6" key="1">
    <citation type="submission" date="2010-06" db="EMBL/GenBank/DDBJ databases">
        <authorList>
            <person name="Jiang H."/>
            <person name="Abraham K."/>
            <person name="Ali S."/>
            <person name="Alsbrooks S.L."/>
            <person name="Anim B.N."/>
            <person name="Anosike U.S."/>
            <person name="Attaway T."/>
            <person name="Bandaranaike D.P."/>
            <person name="Battles P.K."/>
            <person name="Bell S.N."/>
            <person name="Bell A.V."/>
            <person name="Beltran B."/>
            <person name="Bickham C."/>
            <person name="Bustamante Y."/>
            <person name="Caleb T."/>
            <person name="Canada A."/>
            <person name="Cardenas V."/>
            <person name="Carter K."/>
            <person name="Chacko J."/>
            <person name="Chandrabose M.N."/>
            <person name="Chavez D."/>
            <person name="Chavez A."/>
            <person name="Chen L."/>
            <person name="Chu H.-S."/>
            <person name="Claassen K.J."/>
            <person name="Cockrell R."/>
            <person name="Collins M."/>
            <person name="Cooper J.A."/>
            <person name="Cree A."/>
            <person name="Curry S.M."/>
            <person name="Da Y."/>
            <person name="Dao M.D."/>
            <person name="Das B."/>
            <person name="Davila M.-L."/>
            <person name="Davy-Carroll L."/>
            <person name="Denson S."/>
            <person name="Dinh H."/>
            <person name="Ebong V.E."/>
            <person name="Edwards J.R."/>
            <person name="Egan A."/>
            <person name="El-Daye J."/>
            <person name="Escobedo L."/>
            <person name="Fernandez S."/>
            <person name="Fernando P.R."/>
            <person name="Flagg N."/>
            <person name="Forbes L.D."/>
            <person name="Fowler R.G."/>
            <person name="Fu Q."/>
            <person name="Gabisi R.A."/>
            <person name="Ganer J."/>
            <person name="Garbino Pronczuk A."/>
            <person name="Garcia R.M."/>
            <person name="Garner T."/>
            <person name="Garrett T.E."/>
            <person name="Gonzalez D.A."/>
            <person name="Hamid H."/>
            <person name="Hawkins E.S."/>
            <person name="Hirani K."/>
            <person name="Hogues M.E."/>
            <person name="Hollins B."/>
            <person name="Hsiao C.-H."/>
            <person name="Jabil R."/>
            <person name="James M.L."/>
            <person name="Jhangiani S.N."/>
            <person name="Johnson B."/>
            <person name="Johnson Q."/>
            <person name="Joshi V."/>
            <person name="Kalu J.B."/>
            <person name="Kam C."/>
            <person name="Kashfia A."/>
            <person name="Keebler J."/>
            <person name="Kisamo H."/>
            <person name="Kovar C.L."/>
            <person name="Lago L.A."/>
            <person name="Lai C.-Y."/>
            <person name="Laidlaw J."/>
            <person name="Lara F."/>
            <person name="Le T.-K."/>
            <person name="Lee S.L."/>
            <person name="Legall F.H."/>
            <person name="Lemon S.J."/>
            <person name="Lewis L.R."/>
            <person name="Li B."/>
            <person name="Liu Y."/>
            <person name="Liu Y.-S."/>
            <person name="Lopez J."/>
            <person name="Lozado R.J."/>
            <person name="Lu J."/>
            <person name="Madu R.C."/>
            <person name="Maheshwari M."/>
            <person name="Maheshwari R."/>
            <person name="Malloy K."/>
            <person name="Martinez E."/>
            <person name="Mathew T."/>
            <person name="Mercado I.C."/>
            <person name="Mercado C."/>
            <person name="Meyer B."/>
            <person name="Montgomery K."/>
            <person name="Morgan M.B."/>
            <person name="Munidasa M."/>
            <person name="Nazareth L.V."/>
            <person name="Nelson J."/>
            <person name="Ng B.M."/>
            <person name="Nguyen N.B."/>
            <person name="Nguyen P.Q."/>
            <person name="Nguyen T."/>
            <person name="Obregon M."/>
            <person name="Okwuonu G.O."/>
            <person name="Onwere C.G."/>
            <person name="Orozco G."/>
            <person name="Parra A."/>
            <person name="Patel S."/>
            <person name="Patil S."/>
            <person name="Perez A."/>
            <person name="Perez Y."/>
            <person name="Pham C."/>
            <person name="Primus E.L."/>
            <person name="Pu L.-L."/>
            <person name="Puazo M."/>
            <person name="Qin X."/>
            <person name="Quiroz J.B."/>
            <person name="Reese J."/>
            <person name="Richards S."/>
            <person name="Rives C.M."/>
            <person name="Robberts R."/>
            <person name="Ruiz S.J."/>
            <person name="Ruiz M.J."/>
            <person name="Santibanez J."/>
            <person name="Schneider B.W."/>
            <person name="Sisson I."/>
            <person name="Smith M."/>
            <person name="Sodergren E."/>
            <person name="Song X.-Z."/>
            <person name="Song B.B."/>
            <person name="Summersgill H."/>
            <person name="Thelus R."/>
            <person name="Thornton R.D."/>
            <person name="Trejos Z.Y."/>
            <person name="Usmani K."/>
            <person name="Vattathil S."/>
            <person name="Villasana D."/>
            <person name="Walker D.L."/>
            <person name="Wang S."/>
            <person name="Wang K."/>
            <person name="White C.S."/>
            <person name="Williams A.C."/>
            <person name="Williamson J."/>
            <person name="Wilson K."/>
            <person name="Woghiren I.O."/>
            <person name="Woodworth J.R."/>
            <person name="Worley K.C."/>
            <person name="Wright R.A."/>
            <person name="Wu W."/>
            <person name="Young L."/>
            <person name="Zhang L."/>
            <person name="Zhang J."/>
            <person name="Zhu Y."/>
            <person name="Muzny D.M."/>
            <person name="Weinstock G."/>
            <person name="Gibbs R.A."/>
        </authorList>
    </citation>
    <scope>NUCLEOTIDE SEQUENCE [LARGE SCALE GENOMIC DNA]</scope>
    <source>
        <strain evidence="6">LSR1</strain>
    </source>
</reference>
<keyword evidence="6" id="KW-1185">Reference proteome</keyword>
<organism evidence="5 6">
    <name type="scientific">Acyrthosiphon pisum</name>
    <name type="common">Pea aphid</name>
    <dbReference type="NCBI Taxonomy" id="7029"/>
    <lineage>
        <taxon>Eukaryota</taxon>
        <taxon>Metazoa</taxon>
        <taxon>Ecdysozoa</taxon>
        <taxon>Arthropoda</taxon>
        <taxon>Hexapoda</taxon>
        <taxon>Insecta</taxon>
        <taxon>Pterygota</taxon>
        <taxon>Neoptera</taxon>
        <taxon>Paraneoptera</taxon>
        <taxon>Hemiptera</taxon>
        <taxon>Sternorrhyncha</taxon>
        <taxon>Aphidomorpha</taxon>
        <taxon>Aphidoidea</taxon>
        <taxon>Aphididae</taxon>
        <taxon>Macrosiphini</taxon>
        <taxon>Acyrthosiphon</taxon>
    </lineage>
</organism>
<dbReference type="OMA" id="VEKNCAS"/>
<evidence type="ECO:0000259" key="3">
    <source>
        <dbReference type="Pfam" id="PF13359"/>
    </source>
</evidence>
<comment type="cofactor">
    <cofactor evidence="1">
        <name>a divalent metal cation</name>
        <dbReference type="ChEBI" id="CHEBI:60240"/>
    </cofactor>
</comment>
<dbReference type="AlphaFoldDB" id="A0A8R2BAQ8"/>
<dbReference type="Proteomes" id="UP000007819">
    <property type="component" value="Chromosome A2"/>
</dbReference>
<dbReference type="GeneID" id="103311848"/>
<feature type="domain" description="Transposase Helix-turn-helix" evidence="4">
    <location>
        <begin position="210"/>
        <end position="253"/>
    </location>
</feature>
<dbReference type="RefSeq" id="XP_008189839.1">
    <property type="nucleotide sequence ID" value="XM_008191617.1"/>
</dbReference>
<dbReference type="PANTHER" id="PTHR23080:SF143">
    <property type="entry name" value="SI:DKEY-56D12.4"/>
    <property type="match status" value="1"/>
</dbReference>
<accession>A0A8R2BAQ8</accession>
<evidence type="ECO:0000313" key="6">
    <source>
        <dbReference type="Proteomes" id="UP000007819"/>
    </source>
</evidence>
<keyword evidence="2" id="KW-0479">Metal-binding</keyword>
<dbReference type="GO" id="GO:0046872">
    <property type="term" value="F:metal ion binding"/>
    <property type="evidence" value="ECO:0007669"/>
    <property type="project" value="UniProtKB-KW"/>
</dbReference>
<name>A0A8R2BAQ8_ACYPI</name>
<dbReference type="KEGG" id="api:103311848"/>
<dbReference type="InterPro" id="IPR027806">
    <property type="entry name" value="HARBI1_dom"/>
</dbReference>
<dbReference type="InterPro" id="IPR027805">
    <property type="entry name" value="Transposase_HTH_dom"/>
</dbReference>
<evidence type="ECO:0000259" key="4">
    <source>
        <dbReference type="Pfam" id="PF13613"/>
    </source>
</evidence>
<dbReference type="Pfam" id="PF13359">
    <property type="entry name" value="DDE_Tnp_4"/>
    <property type="match status" value="1"/>
</dbReference>
<dbReference type="Pfam" id="PF13613">
    <property type="entry name" value="HTH_Tnp_4"/>
    <property type="match status" value="1"/>
</dbReference>
<reference evidence="5" key="2">
    <citation type="submission" date="2022-06" db="UniProtKB">
        <authorList>
            <consortium name="EnsemblMetazoa"/>
        </authorList>
    </citation>
    <scope>IDENTIFICATION</scope>
</reference>
<dbReference type="OrthoDB" id="6620488at2759"/>
<evidence type="ECO:0000256" key="1">
    <source>
        <dbReference type="ARBA" id="ARBA00001968"/>
    </source>
</evidence>
<dbReference type="PANTHER" id="PTHR23080">
    <property type="entry name" value="THAP DOMAIN PROTEIN"/>
    <property type="match status" value="1"/>
</dbReference>
<protein>
    <recommendedName>
        <fullName evidence="7">THAP-type domain-containing protein</fullName>
    </recommendedName>
</protein>
<proteinExistence type="predicted"/>
<dbReference type="EnsemblMetazoa" id="XM_008191617.1">
    <property type="protein sequence ID" value="XP_008189839.1"/>
    <property type="gene ID" value="LOC103311848"/>
</dbReference>